<evidence type="ECO:0000256" key="2">
    <source>
        <dbReference type="ARBA" id="ARBA00022723"/>
    </source>
</evidence>
<evidence type="ECO:0000256" key="1">
    <source>
        <dbReference type="ARBA" id="ARBA00022722"/>
    </source>
</evidence>
<keyword evidence="1" id="KW-0540">Nuclease</keyword>
<evidence type="ECO:0000256" key="3">
    <source>
        <dbReference type="ARBA" id="ARBA00022801"/>
    </source>
</evidence>
<sequence length="462" mass="50503">MQFGGKAITHSLRPTEQELWFLPLGGTGEIGMNMNLFGHHGQWLMVDCGVTFDEPLSADSDGAMGQKHDVVCADPSFISRQKEHLAGIVITHAHEDHIGALPYLWRRFKCPVYTTAYTAEILRRKLSSSNQGAAIPIIEVTTNETIDIGPFSVQWMAVTHSIPEPHALFIQTPAGNVFHTADWKIDPKPVTGKPFNHNPFKLLRKQNVQAMVCDSTNALRSGNSVSEGECFVGLSELISHASGRVVVGCFSSNIARLITLAQIAKQTGRYLSLLGRSLQNTVGAAKATGHWPDDLPMVDPYHTGYLLPHEVLAVATGSQGEPRAALSNLANDSYRLLSLDKGDLVIFSSIVIPGNERSIEKLISAFRARNIRTISADESALPIHASGHPCRDELALMYDWVRPQIAVPTHGEQEHMLANADIALQRHVPKTLVGKNGDVFVLSPNPKLLKNAVKTGRIPLQQ</sequence>
<dbReference type="PANTHER" id="PTHR43694:SF1">
    <property type="entry name" value="RIBONUCLEASE J"/>
    <property type="match status" value="1"/>
</dbReference>
<dbReference type="EMBL" id="BAAAFD010000002">
    <property type="protein sequence ID" value="GAA0853959.1"/>
    <property type="molecule type" value="Genomic_DNA"/>
</dbReference>
<keyword evidence="5" id="KW-0269">Exonuclease</keyword>
<reference evidence="8 9" key="1">
    <citation type="journal article" date="2019" name="Int. J. Syst. Evol. Microbiol.">
        <title>The Global Catalogue of Microorganisms (GCM) 10K type strain sequencing project: providing services to taxonomists for standard genome sequencing and annotation.</title>
        <authorList>
            <consortium name="The Broad Institute Genomics Platform"/>
            <consortium name="The Broad Institute Genome Sequencing Center for Infectious Disease"/>
            <person name="Wu L."/>
            <person name="Ma J."/>
        </authorList>
    </citation>
    <scope>NUCLEOTIDE SEQUENCE [LARGE SCALE GENOMIC DNA]</scope>
    <source>
        <strain evidence="8 9">JCM 15896</strain>
    </source>
</reference>
<dbReference type="SMART" id="SM00849">
    <property type="entry name" value="Lactamase_B"/>
    <property type="match status" value="1"/>
</dbReference>
<dbReference type="Proteomes" id="UP001500359">
    <property type="component" value="Unassembled WGS sequence"/>
</dbReference>
<evidence type="ECO:0000259" key="7">
    <source>
        <dbReference type="SMART" id="SM00849"/>
    </source>
</evidence>
<evidence type="ECO:0000256" key="6">
    <source>
        <dbReference type="ARBA" id="ARBA00022884"/>
    </source>
</evidence>
<dbReference type="InterPro" id="IPR011108">
    <property type="entry name" value="RMMBL"/>
</dbReference>
<dbReference type="Gene3D" id="3.60.15.10">
    <property type="entry name" value="Ribonuclease Z/Hydroxyacylglutathione hydrolase-like"/>
    <property type="match status" value="1"/>
</dbReference>
<evidence type="ECO:0000313" key="9">
    <source>
        <dbReference type="Proteomes" id="UP001500359"/>
    </source>
</evidence>
<dbReference type="InterPro" id="IPR042173">
    <property type="entry name" value="RNase_J_2"/>
</dbReference>
<dbReference type="InterPro" id="IPR001279">
    <property type="entry name" value="Metallo-B-lactamas"/>
</dbReference>
<dbReference type="Pfam" id="PF07521">
    <property type="entry name" value="RMMBL"/>
    <property type="match status" value="1"/>
</dbReference>
<dbReference type="InterPro" id="IPR055132">
    <property type="entry name" value="RNase_J_b_CASP"/>
</dbReference>
<keyword evidence="9" id="KW-1185">Reference proteome</keyword>
<proteinExistence type="predicted"/>
<dbReference type="SUPFAM" id="SSF56281">
    <property type="entry name" value="Metallo-hydrolase/oxidoreductase"/>
    <property type="match status" value="1"/>
</dbReference>
<evidence type="ECO:0000313" key="8">
    <source>
        <dbReference type="EMBL" id="GAA0853959.1"/>
    </source>
</evidence>
<evidence type="ECO:0000256" key="5">
    <source>
        <dbReference type="ARBA" id="ARBA00022839"/>
    </source>
</evidence>
<gene>
    <name evidence="8" type="ORF">GCM10009114_08150</name>
</gene>
<evidence type="ECO:0000256" key="4">
    <source>
        <dbReference type="ARBA" id="ARBA00022833"/>
    </source>
</evidence>
<keyword evidence="3" id="KW-0378">Hydrolase</keyword>
<feature type="domain" description="Metallo-beta-lactamase" evidence="7">
    <location>
        <begin position="31"/>
        <end position="234"/>
    </location>
</feature>
<keyword evidence="2" id="KW-0479">Metal-binding</keyword>
<keyword evidence="4" id="KW-0862">Zinc</keyword>
<dbReference type="Gene3D" id="3.40.50.10710">
    <property type="entry name" value="Metallo-hydrolase/oxidoreductase"/>
    <property type="match status" value="1"/>
</dbReference>
<comment type="caution">
    <text evidence="8">The sequence shown here is derived from an EMBL/GenBank/DDBJ whole genome shotgun (WGS) entry which is preliminary data.</text>
</comment>
<organism evidence="8 9">
    <name type="scientific">Aliiglaciecola litoralis</name>
    <dbReference type="NCBI Taxonomy" id="582857"/>
    <lineage>
        <taxon>Bacteria</taxon>
        <taxon>Pseudomonadati</taxon>
        <taxon>Pseudomonadota</taxon>
        <taxon>Gammaproteobacteria</taxon>
        <taxon>Alteromonadales</taxon>
        <taxon>Alteromonadaceae</taxon>
        <taxon>Aliiglaciecola</taxon>
    </lineage>
</organism>
<dbReference type="InterPro" id="IPR036866">
    <property type="entry name" value="RibonucZ/Hydroxyglut_hydro"/>
</dbReference>
<protein>
    <submittedName>
        <fullName evidence="8">Ribonuclease J</fullName>
    </submittedName>
</protein>
<keyword evidence="6" id="KW-0694">RNA-binding</keyword>
<dbReference type="Pfam" id="PF00753">
    <property type="entry name" value="Lactamase_B"/>
    <property type="match status" value="1"/>
</dbReference>
<accession>A0ABN1LE82</accession>
<dbReference type="PANTHER" id="PTHR43694">
    <property type="entry name" value="RIBONUCLEASE J"/>
    <property type="match status" value="1"/>
</dbReference>
<dbReference type="CDD" id="cd07714">
    <property type="entry name" value="RNaseJ_MBL-fold"/>
    <property type="match status" value="1"/>
</dbReference>
<name>A0ABN1LE82_9ALTE</name>
<dbReference type="Pfam" id="PF22505">
    <property type="entry name" value="RNase_J_b_CASP"/>
    <property type="match status" value="1"/>
</dbReference>